<dbReference type="InterPro" id="IPR010982">
    <property type="entry name" value="Lambda_DNA-bd_dom_sf"/>
</dbReference>
<accession>A0ABP4X207</accession>
<organism evidence="2 3">
    <name type="scientific">Agromyces humatus</name>
    <dbReference type="NCBI Taxonomy" id="279573"/>
    <lineage>
        <taxon>Bacteria</taxon>
        <taxon>Bacillati</taxon>
        <taxon>Actinomycetota</taxon>
        <taxon>Actinomycetes</taxon>
        <taxon>Micrococcales</taxon>
        <taxon>Microbacteriaceae</taxon>
        <taxon>Agromyces</taxon>
    </lineage>
</organism>
<comment type="caution">
    <text evidence="2">The sequence shown here is derived from an EMBL/GenBank/DDBJ whole genome shotgun (WGS) entry which is preliminary data.</text>
</comment>
<protein>
    <recommendedName>
        <fullName evidence="1">HTH cro/C1-type domain-containing protein</fullName>
    </recommendedName>
</protein>
<dbReference type="Gene3D" id="1.10.260.40">
    <property type="entry name" value="lambda repressor-like DNA-binding domains"/>
    <property type="match status" value="1"/>
</dbReference>
<sequence length="219" mass="24814">MSEAASWDEISRLIERLGDESHVARRVRIEREERGWSQVDLAERMTSLGSPMNKSSIWRIENPGSKAGRRGITIGEAIGFSRAFGTTLAELLLPDSAILDVERWRLVLNAAEALEDVRAAWHQYSKAMMTARVNLTPEIAKRAEEVLGRERATFIESFREHWEPYKIRMIESGLPAPDDSEFETWALGQQPKPLVAALEDVLDEQMPDDAGWATGRRVR</sequence>
<dbReference type="InterPro" id="IPR001387">
    <property type="entry name" value="Cro/C1-type_HTH"/>
</dbReference>
<dbReference type="EMBL" id="BAAANH010000007">
    <property type="protein sequence ID" value="GAA1768426.1"/>
    <property type="molecule type" value="Genomic_DNA"/>
</dbReference>
<keyword evidence="3" id="KW-1185">Reference proteome</keyword>
<dbReference type="SUPFAM" id="SSF47413">
    <property type="entry name" value="lambda repressor-like DNA-binding domains"/>
    <property type="match status" value="1"/>
</dbReference>
<evidence type="ECO:0000259" key="1">
    <source>
        <dbReference type="PROSITE" id="PS50943"/>
    </source>
</evidence>
<dbReference type="PROSITE" id="PS50943">
    <property type="entry name" value="HTH_CROC1"/>
    <property type="match status" value="1"/>
</dbReference>
<reference evidence="3" key="1">
    <citation type="journal article" date="2019" name="Int. J. Syst. Evol. Microbiol.">
        <title>The Global Catalogue of Microorganisms (GCM) 10K type strain sequencing project: providing services to taxonomists for standard genome sequencing and annotation.</title>
        <authorList>
            <consortium name="The Broad Institute Genomics Platform"/>
            <consortium name="The Broad Institute Genome Sequencing Center for Infectious Disease"/>
            <person name="Wu L."/>
            <person name="Ma J."/>
        </authorList>
    </citation>
    <scope>NUCLEOTIDE SEQUENCE [LARGE SCALE GENOMIC DNA]</scope>
    <source>
        <strain evidence="3">JCM 14319</strain>
    </source>
</reference>
<dbReference type="RefSeq" id="WP_232499276.1">
    <property type="nucleotide sequence ID" value="NZ_BAAANH010000007.1"/>
</dbReference>
<name>A0ABP4X207_9MICO</name>
<proteinExistence type="predicted"/>
<dbReference type="SMART" id="SM00530">
    <property type="entry name" value="HTH_XRE"/>
    <property type="match status" value="1"/>
</dbReference>
<dbReference type="CDD" id="cd00093">
    <property type="entry name" value="HTH_XRE"/>
    <property type="match status" value="1"/>
</dbReference>
<dbReference type="Proteomes" id="UP001500506">
    <property type="component" value="Unassembled WGS sequence"/>
</dbReference>
<evidence type="ECO:0000313" key="3">
    <source>
        <dbReference type="Proteomes" id="UP001500506"/>
    </source>
</evidence>
<evidence type="ECO:0000313" key="2">
    <source>
        <dbReference type="EMBL" id="GAA1768426.1"/>
    </source>
</evidence>
<gene>
    <name evidence="2" type="ORF">GCM10009747_31620</name>
</gene>
<feature type="domain" description="HTH cro/C1-type" evidence="1">
    <location>
        <begin position="27"/>
        <end position="91"/>
    </location>
</feature>